<name>A0ACC1K924_9FUNG</name>
<keyword evidence="2" id="KW-1185">Reference proteome</keyword>
<proteinExistence type="predicted"/>
<organism evidence="1 2">
    <name type="scientific">Coemansia nantahalensis</name>
    <dbReference type="NCBI Taxonomy" id="2789366"/>
    <lineage>
        <taxon>Eukaryota</taxon>
        <taxon>Fungi</taxon>
        <taxon>Fungi incertae sedis</taxon>
        <taxon>Zoopagomycota</taxon>
        <taxon>Kickxellomycotina</taxon>
        <taxon>Kickxellomycetes</taxon>
        <taxon>Kickxellales</taxon>
        <taxon>Kickxellaceae</taxon>
        <taxon>Coemansia</taxon>
    </lineage>
</organism>
<reference evidence="1" key="1">
    <citation type="submission" date="2022-07" db="EMBL/GenBank/DDBJ databases">
        <title>Phylogenomic reconstructions and comparative analyses of Kickxellomycotina fungi.</title>
        <authorList>
            <person name="Reynolds N.K."/>
            <person name="Stajich J.E."/>
            <person name="Barry K."/>
            <person name="Grigoriev I.V."/>
            <person name="Crous P."/>
            <person name="Smith M.E."/>
        </authorList>
    </citation>
    <scope>NUCLEOTIDE SEQUENCE</scope>
    <source>
        <strain evidence="1">CBS 109366</strain>
    </source>
</reference>
<comment type="caution">
    <text evidence="1">The sequence shown here is derived from an EMBL/GenBank/DDBJ whole genome shotgun (WGS) entry which is preliminary data.</text>
</comment>
<protein>
    <submittedName>
        <fullName evidence="1">Uncharacterized protein</fullName>
    </submittedName>
</protein>
<accession>A0ACC1K924</accession>
<evidence type="ECO:0000313" key="1">
    <source>
        <dbReference type="EMBL" id="KAJ2775803.1"/>
    </source>
</evidence>
<evidence type="ECO:0000313" key="2">
    <source>
        <dbReference type="Proteomes" id="UP001140234"/>
    </source>
</evidence>
<dbReference type="EMBL" id="JANBUJ010000002">
    <property type="protein sequence ID" value="KAJ2775803.1"/>
    <property type="molecule type" value="Genomic_DNA"/>
</dbReference>
<dbReference type="Proteomes" id="UP001140234">
    <property type="component" value="Unassembled WGS sequence"/>
</dbReference>
<gene>
    <name evidence="1" type="ORF">IWQ57_000213</name>
</gene>
<sequence>MEPAPNTTPMAWAHRHMERRDAAAAAPDPHGFGSRMAVGALGLDIPTGRRFMGPMLSDDSHSPTVPDHLFTDDSAPLLPGDAAHATGLPTPTKAPGAYTLNPDFIRAQDAKAPPVPHLPEPHAGSFPSYPSSTTPHTTRQITFPRPGDEARRPDGPATPAQPHGVHVRSHASPEPSCRTARVARDAALLPKRNYSLPSALAPQTPKLQLEDYEFTSIESLERKWASVKTESTRMLSSAIYKYYFSHGEWTEFEQVFPGRVLEAWEDFRNKLSPSELAFINTVLVSQNPFSGGQGGQKHIPLLARTIPLAQVVRTMVFAEDMHSRESYSSQGSNGTEVDAQFADWLIARFNAKKPGSTLSPSDTTFEEPSAKAPQQPAPDAPSRGRSLDPKQSQQSVPTKSAPQTPIPRAPAPQTPATQTPAPRAQAPQTPAPRKSVDQVPAKRSMAAPLLAGRASIEMRPAMRERVVHKSVSQTPVRAPQAEKPRPQYEFPRQEPAAQEPAAASNGLRPKSAMTLSGTGAPAPQASEKPATPGGKARRMFSFGSRSELRPATAAEAPRRPSITMPTIFQSFRKGSRADVPPPADVLAAAGGHDINLPPSPPPAQSDRPSTASSSTSRTRRHTHNFFSSRPVEVRSPAEPGPAGRRLTREMQMKDLPPLPPNATEISQLARLLEADVRVKATQSASMLRQQPGVLAHFSSHAELNHRTAGIAQVSDMSQRLADAATISERSQRMADAAAVSGKSQRMADAASISEKGRRTASPAPDRTPRRPSVAASTHGYELAAATPARSCSRESGSTEIARAVFNWRPAPQCGDTSWGFAISPLALREPMERKQSNAVQLVVHSHTPTMNRRDLPAPEGTKSRTTPRRAREARLNAAAKEAKPPADSAEAKPAAANSGKPAEAAVPPQAATTERPATAAPAPAPAMAADAAPALPKAKMPQDKACARPVPASGVRGVLYELAYLSTQGKNVWSKSEHIFAHMAETGLEVNRIAEQDFFDFCVDELLKASNDASHDLQSMGNKVVARKLYQSFNTKLSTLLAGSAL</sequence>